<dbReference type="PANTHER" id="PTHR36456">
    <property type="entry name" value="UPF0232 PROTEIN SCO3875"/>
    <property type="match status" value="1"/>
</dbReference>
<dbReference type="InterPro" id="IPR010593">
    <property type="entry name" value="DUF1159"/>
</dbReference>
<accession>A0ABU4RR92</accession>
<name>A0ABU4RR92_9HYPH</name>
<proteinExistence type="predicted"/>
<dbReference type="Pfam" id="PF05258">
    <property type="entry name" value="DciA"/>
    <property type="match status" value="1"/>
</dbReference>
<sequence length="172" mass="18996">MSSAPKRRPNARPLGQFVPGAMNEVLAKQGFASGEIVLRWQDIAGAELARRSRPLKLTFPRGRKEPEAAREPATLLVQVEGAFALELQMQASTLIERINRYFGWRCVGSLKIRQGPVGTRKTERPAPVLTGDEKARIRSQVDGIEEDRLAEALLRLGEAVTLDARRGKTGRA</sequence>
<dbReference type="EMBL" id="JAXAFJ010000011">
    <property type="protein sequence ID" value="MDX6807332.1"/>
    <property type="molecule type" value="Genomic_DNA"/>
</dbReference>
<dbReference type="Proteomes" id="UP001274321">
    <property type="component" value="Unassembled WGS sequence"/>
</dbReference>
<dbReference type="RefSeq" id="WP_319845461.1">
    <property type="nucleotide sequence ID" value="NZ_JAXAFJ010000011.1"/>
</dbReference>
<evidence type="ECO:0000313" key="2">
    <source>
        <dbReference type="Proteomes" id="UP001274321"/>
    </source>
</evidence>
<dbReference type="InterPro" id="IPR007922">
    <property type="entry name" value="DciA-like"/>
</dbReference>
<evidence type="ECO:0000313" key="1">
    <source>
        <dbReference type="EMBL" id="MDX6807332.1"/>
    </source>
</evidence>
<comment type="caution">
    <text evidence="1">The sequence shown here is derived from an EMBL/GenBank/DDBJ whole genome shotgun (WGS) entry which is preliminary data.</text>
</comment>
<dbReference type="PANTHER" id="PTHR36456:SF1">
    <property type="entry name" value="UPF0232 PROTEIN SCO3875"/>
    <property type="match status" value="1"/>
</dbReference>
<keyword evidence="2" id="KW-1185">Reference proteome</keyword>
<gene>
    <name evidence="1" type="ORF">SCD90_14765</name>
</gene>
<dbReference type="PIRSF" id="PIRSF032064">
    <property type="entry name" value="UCP032064"/>
    <property type="match status" value="1"/>
</dbReference>
<organism evidence="1 2">
    <name type="scientific">Terrihabitans rhizophilus</name>
    <dbReference type="NCBI Taxonomy" id="3092662"/>
    <lineage>
        <taxon>Bacteria</taxon>
        <taxon>Pseudomonadati</taxon>
        <taxon>Pseudomonadota</taxon>
        <taxon>Alphaproteobacteria</taxon>
        <taxon>Hyphomicrobiales</taxon>
        <taxon>Terrihabitans</taxon>
    </lineage>
</organism>
<protein>
    <submittedName>
        <fullName evidence="1">DciA family protein</fullName>
    </submittedName>
</protein>
<reference evidence="1 2" key="1">
    <citation type="submission" date="2023-11" db="EMBL/GenBank/DDBJ databases">
        <authorList>
            <person name="Bao R."/>
        </authorList>
    </citation>
    <scope>NUCLEOTIDE SEQUENCE [LARGE SCALE GENOMIC DNA]</scope>
    <source>
        <strain evidence="1 2">PJ23</strain>
    </source>
</reference>